<dbReference type="InterPro" id="IPR011234">
    <property type="entry name" value="Fumarylacetoacetase-like_C"/>
</dbReference>
<dbReference type="OrthoDB" id="9805307at2"/>
<dbReference type="GO" id="GO:0044281">
    <property type="term" value="P:small molecule metabolic process"/>
    <property type="evidence" value="ECO:0007669"/>
    <property type="project" value="UniProtKB-ARBA"/>
</dbReference>
<protein>
    <submittedName>
        <fullName evidence="4">Fumarylacetoacetate hydrolase</fullName>
    </submittedName>
</protein>
<dbReference type="RefSeq" id="WP_067135413.1">
    <property type="nucleotide sequence ID" value="NZ_JBFACD010000062.1"/>
</dbReference>
<comment type="similarity">
    <text evidence="1">Belongs to the FAH family.</text>
</comment>
<evidence type="ECO:0000256" key="1">
    <source>
        <dbReference type="ARBA" id="ARBA00010211"/>
    </source>
</evidence>
<dbReference type="AlphaFoldDB" id="A0A101NUB7"/>
<evidence type="ECO:0000313" key="4">
    <source>
        <dbReference type="EMBL" id="KUM99506.1"/>
    </source>
</evidence>
<dbReference type="Pfam" id="PF01557">
    <property type="entry name" value="FAA_hydrolase"/>
    <property type="match status" value="1"/>
</dbReference>
<sequence length="287" mass="30443">MRIGRIGGRLALLQDDRALDVETASDGRFAAEPDRIFERWDEFAKWAEGRSLDDAVPFSAAQVGAPVLRPAQIFGIGLNYRAHVSEAGVRPEITSPAVFTKFVTSIAGPYDTVALPSDRVDWEVELVAVIGRPGHRVEEKNGWSHVAALTVGQDLSERTVQLAGPVPQFSLGKSYPGFSPIGPSLVSVEEFADPDDLALSCALDGEVLQDGRTRDLIFSVPELVARLSAVVPLLPGDLVFTGTPSGVGMGRNPERYLQPGGTLVSTIEGIGSLTNRLVAGSGTQGAA</sequence>
<dbReference type="EMBL" id="LMWN01000063">
    <property type="protein sequence ID" value="KUM99506.1"/>
    <property type="molecule type" value="Genomic_DNA"/>
</dbReference>
<dbReference type="GO" id="GO:0016787">
    <property type="term" value="F:hydrolase activity"/>
    <property type="evidence" value="ECO:0007669"/>
    <property type="project" value="UniProtKB-KW"/>
</dbReference>
<dbReference type="STRING" id="67386.AQI95_39000"/>
<keyword evidence="2" id="KW-0479">Metal-binding</keyword>
<dbReference type="SUPFAM" id="SSF56529">
    <property type="entry name" value="FAH"/>
    <property type="match status" value="1"/>
</dbReference>
<keyword evidence="5" id="KW-1185">Reference proteome</keyword>
<name>A0A101NUB7_9ACTN</name>
<gene>
    <name evidence="4" type="ORF">AQI95_39000</name>
</gene>
<dbReference type="InterPro" id="IPR036663">
    <property type="entry name" value="Fumarylacetoacetase_C_sf"/>
</dbReference>
<dbReference type="InterPro" id="IPR051121">
    <property type="entry name" value="FAH"/>
</dbReference>
<keyword evidence="4" id="KW-0378">Hydrolase</keyword>
<reference evidence="4 5" key="1">
    <citation type="submission" date="2015-10" db="EMBL/GenBank/DDBJ databases">
        <title>Draft genome sequence of Streptomyces yokosukanensis DSM 40224, type strain for the species Streptomyces yokosukanensis.</title>
        <authorList>
            <person name="Ruckert C."/>
            <person name="Winkler A."/>
            <person name="Kalinowski J."/>
            <person name="Kampfer P."/>
            <person name="Glaeser S."/>
        </authorList>
    </citation>
    <scope>NUCLEOTIDE SEQUENCE [LARGE SCALE GENOMIC DNA]</scope>
    <source>
        <strain evidence="4 5">DSM 40224</strain>
    </source>
</reference>
<evidence type="ECO:0000313" key="5">
    <source>
        <dbReference type="Proteomes" id="UP000053127"/>
    </source>
</evidence>
<dbReference type="PANTHER" id="PTHR42796:SF4">
    <property type="entry name" value="FUMARYLACETOACETATE HYDROLASE DOMAIN-CONTAINING PROTEIN 2A"/>
    <property type="match status" value="1"/>
</dbReference>
<proteinExistence type="inferred from homology"/>
<dbReference type="PANTHER" id="PTHR42796">
    <property type="entry name" value="FUMARYLACETOACETATE HYDROLASE DOMAIN-CONTAINING PROTEIN 2A-RELATED"/>
    <property type="match status" value="1"/>
</dbReference>
<organism evidence="4 5">
    <name type="scientific">Streptomyces yokosukanensis</name>
    <dbReference type="NCBI Taxonomy" id="67386"/>
    <lineage>
        <taxon>Bacteria</taxon>
        <taxon>Bacillati</taxon>
        <taxon>Actinomycetota</taxon>
        <taxon>Actinomycetes</taxon>
        <taxon>Kitasatosporales</taxon>
        <taxon>Streptomycetaceae</taxon>
        <taxon>Streptomyces</taxon>
    </lineage>
</organism>
<evidence type="ECO:0000256" key="2">
    <source>
        <dbReference type="ARBA" id="ARBA00022723"/>
    </source>
</evidence>
<dbReference type="Gene3D" id="3.90.850.10">
    <property type="entry name" value="Fumarylacetoacetase-like, C-terminal domain"/>
    <property type="match status" value="1"/>
</dbReference>
<feature type="domain" description="Fumarylacetoacetase-like C-terminal" evidence="3">
    <location>
        <begin position="73"/>
        <end position="278"/>
    </location>
</feature>
<comment type="caution">
    <text evidence="4">The sequence shown here is derived from an EMBL/GenBank/DDBJ whole genome shotgun (WGS) entry which is preliminary data.</text>
</comment>
<dbReference type="GO" id="GO:0046872">
    <property type="term" value="F:metal ion binding"/>
    <property type="evidence" value="ECO:0007669"/>
    <property type="project" value="UniProtKB-KW"/>
</dbReference>
<accession>A0A101NUB7</accession>
<dbReference type="Proteomes" id="UP000053127">
    <property type="component" value="Unassembled WGS sequence"/>
</dbReference>
<evidence type="ECO:0000259" key="3">
    <source>
        <dbReference type="Pfam" id="PF01557"/>
    </source>
</evidence>